<gene>
    <name evidence="1" type="ORF">SAMN05661109_02816</name>
</gene>
<name>A0A1H9WMC0_9CORY</name>
<reference evidence="2" key="1">
    <citation type="submission" date="2016-10" db="EMBL/GenBank/DDBJ databases">
        <authorList>
            <person name="Varghese N."/>
            <person name="Submissions S."/>
        </authorList>
    </citation>
    <scope>NUCLEOTIDE SEQUENCE [LARGE SCALE GENOMIC DNA]</scope>
    <source>
        <strain evidence="2">DSM 20524</strain>
    </source>
</reference>
<dbReference type="Proteomes" id="UP000198929">
    <property type="component" value="Unassembled WGS sequence"/>
</dbReference>
<protein>
    <submittedName>
        <fullName evidence="1">Uncharacterized protein</fullName>
    </submittedName>
</protein>
<evidence type="ECO:0000313" key="2">
    <source>
        <dbReference type="Proteomes" id="UP000198929"/>
    </source>
</evidence>
<keyword evidence="2" id="KW-1185">Reference proteome</keyword>
<dbReference type="EMBL" id="FOGQ01000027">
    <property type="protein sequence ID" value="SES35086.1"/>
    <property type="molecule type" value="Genomic_DNA"/>
</dbReference>
<proteinExistence type="predicted"/>
<evidence type="ECO:0000313" key="1">
    <source>
        <dbReference type="EMBL" id="SES35086.1"/>
    </source>
</evidence>
<dbReference type="AlphaFoldDB" id="A0A1H9WMC0"/>
<accession>A0A1H9WMC0</accession>
<organism evidence="1 2">
    <name type="scientific">Corynebacterium cystitidis DSM 20524</name>
    <dbReference type="NCBI Taxonomy" id="1121357"/>
    <lineage>
        <taxon>Bacteria</taxon>
        <taxon>Bacillati</taxon>
        <taxon>Actinomycetota</taxon>
        <taxon>Actinomycetes</taxon>
        <taxon>Mycobacteriales</taxon>
        <taxon>Corynebacteriaceae</taxon>
        <taxon>Corynebacterium</taxon>
    </lineage>
</organism>
<sequence length="100" mass="11199">MIRAAHDYGTRFLNSFLGESADEVFWAGVENAACALYEGGVSQKMVPGLLVKYWGIDWNTAEEMAVEGKASVVRSKRDLAEYEKGLLSEGPRRRKKKEDI</sequence>